<reference evidence="4 5" key="1">
    <citation type="submission" date="2020-08" db="EMBL/GenBank/DDBJ databases">
        <title>Genome sequence of Diaphorobacter ruginosibacter DSM 27467T.</title>
        <authorList>
            <person name="Hyun D.-W."/>
            <person name="Bae J.-W."/>
        </authorList>
    </citation>
    <scope>NUCLEOTIDE SEQUENCE [LARGE SCALE GENOMIC DNA]</scope>
    <source>
        <strain evidence="4 5">DSM 27467</strain>
    </source>
</reference>
<sequence>MEFQYQYYGATQVSDTAQAQNFSFAPDLLRPPTRFDGTLRRDGQGFLQVREALSALHSVVVSDMRTRGRDKSAYRQWLAEHESQLLAGFMADTGGLQKRAEQIWAELKSLRGIKAQVLGPFYKAQRKYFDWLYQHNRDLWYVLDPVITVHPDRLLFEAFSQDESSYCAVSIRHEAFDHAGEMVCGTTNIDYSASLYEEFQKIRNYKDTRLQLDPSGFDVAVGNDPALREEKIDLPDSWLRGFLQVSSAMALPATVVELHPMDLFNICAQLRGQREKHGPRALRFELAPQGAPQIVFEPWNKRLQTKRSRVVSRGGDAGAGAGASAGAGEGAQTPTTIRIWGRRRLLMLERLISQARSVRVHLLGTGMPSFWVIDMGLVTVTLGLSGWSANDWAAGARFHLLAPQADVKDADIEAVGSALQSRWQASAQELAQATGLGAAQVHAAMTNWLHAGRAVYDLSAERYAWRELLREPLTAEQLLVPASPEEEAALALVRKRLVPPPTLAFADGFTRVSGRIPREDGKRWFEPLLELNADEQMTDARCNCNFFQQNRLYRGPCQHIVALRLVAQAELDAGRRPHVAEQPKIEDEVT</sequence>
<evidence type="ECO:0000256" key="2">
    <source>
        <dbReference type="SAM" id="MobiDB-lite"/>
    </source>
</evidence>
<name>A0A7G9RSB1_9BURK</name>
<evidence type="ECO:0000313" key="4">
    <source>
        <dbReference type="EMBL" id="QNN58486.1"/>
    </source>
</evidence>
<dbReference type="InterPro" id="IPR007527">
    <property type="entry name" value="Znf_SWIM"/>
</dbReference>
<keyword evidence="1" id="KW-0862">Zinc</keyword>
<dbReference type="RefSeq" id="WP_187598912.1">
    <property type="nucleotide sequence ID" value="NZ_CP060714.1"/>
</dbReference>
<dbReference type="PROSITE" id="PS50966">
    <property type="entry name" value="ZF_SWIM"/>
    <property type="match status" value="1"/>
</dbReference>
<proteinExistence type="predicted"/>
<feature type="domain" description="SWIM-type" evidence="3">
    <location>
        <begin position="527"/>
        <end position="568"/>
    </location>
</feature>
<protein>
    <submittedName>
        <fullName evidence="4">SWIM zinc finger family protein</fullName>
    </submittedName>
</protein>
<feature type="region of interest" description="Disordered" evidence="2">
    <location>
        <begin position="311"/>
        <end position="332"/>
    </location>
</feature>
<keyword evidence="1" id="KW-0479">Metal-binding</keyword>
<accession>A0A7G9RSB1</accession>
<evidence type="ECO:0000259" key="3">
    <source>
        <dbReference type="PROSITE" id="PS50966"/>
    </source>
</evidence>
<dbReference type="Proteomes" id="UP000515811">
    <property type="component" value="Chromosome"/>
</dbReference>
<dbReference type="EMBL" id="CP060714">
    <property type="protein sequence ID" value="QNN58486.1"/>
    <property type="molecule type" value="Genomic_DNA"/>
</dbReference>
<organism evidence="4 5">
    <name type="scientific">Diaphorobacter ruginosibacter</name>
    <dbReference type="NCBI Taxonomy" id="1715720"/>
    <lineage>
        <taxon>Bacteria</taxon>
        <taxon>Pseudomonadati</taxon>
        <taxon>Pseudomonadota</taxon>
        <taxon>Betaproteobacteria</taxon>
        <taxon>Burkholderiales</taxon>
        <taxon>Comamonadaceae</taxon>
        <taxon>Diaphorobacter</taxon>
    </lineage>
</organism>
<dbReference type="KEGG" id="drg:H9K76_06515"/>
<keyword evidence="5" id="KW-1185">Reference proteome</keyword>
<evidence type="ECO:0000313" key="5">
    <source>
        <dbReference type="Proteomes" id="UP000515811"/>
    </source>
</evidence>
<dbReference type="Pfam" id="PF04434">
    <property type="entry name" value="SWIM"/>
    <property type="match status" value="1"/>
</dbReference>
<feature type="compositionally biased region" description="Gly residues" evidence="2">
    <location>
        <begin position="315"/>
        <end position="329"/>
    </location>
</feature>
<dbReference type="GO" id="GO:0008270">
    <property type="term" value="F:zinc ion binding"/>
    <property type="evidence" value="ECO:0007669"/>
    <property type="project" value="UniProtKB-KW"/>
</dbReference>
<dbReference type="AlphaFoldDB" id="A0A7G9RSB1"/>
<evidence type="ECO:0000256" key="1">
    <source>
        <dbReference type="PROSITE-ProRule" id="PRU00325"/>
    </source>
</evidence>
<gene>
    <name evidence="4" type="ORF">H9K76_06515</name>
</gene>
<keyword evidence="1" id="KW-0863">Zinc-finger</keyword>